<dbReference type="RefSeq" id="WP_165629301.1">
    <property type="nucleotide sequence ID" value="NZ_CP121270.1"/>
</dbReference>
<dbReference type="Pfam" id="PF06224">
    <property type="entry name" value="AlkZ-like"/>
    <property type="match status" value="1"/>
</dbReference>
<dbReference type="Pfam" id="PF04326">
    <property type="entry name" value="SLFN_AlbA_2"/>
    <property type="match status" value="1"/>
</dbReference>
<name>A0AAX3T742_9ACTN</name>
<dbReference type="Gene3D" id="3.30.565.60">
    <property type="match status" value="1"/>
</dbReference>
<protein>
    <submittedName>
        <fullName evidence="2">Crosslink repair DNA glycosylase YcaQ family protein</fullName>
    </submittedName>
</protein>
<dbReference type="Gene3D" id="1.10.10.10">
    <property type="entry name" value="Winged helix-like DNA-binding domain superfamily/Winged helix DNA-binding domain"/>
    <property type="match status" value="2"/>
</dbReference>
<evidence type="ECO:0000313" key="2">
    <source>
        <dbReference type="EMBL" id="WFP24978.1"/>
    </source>
</evidence>
<dbReference type="Pfam" id="PF13749">
    <property type="entry name" value="HATPase_c_4"/>
    <property type="match status" value="1"/>
</dbReference>
<reference evidence="2" key="1">
    <citation type="submission" date="2023-04" db="EMBL/GenBank/DDBJ databases">
        <title>Complete genome sequence of a phthalic acid esters degrading bacterial strain.</title>
        <authorList>
            <person name="Weng L."/>
            <person name="Jia Y."/>
            <person name="Ren L."/>
        </authorList>
    </citation>
    <scope>NUCLEOTIDE SEQUENCE</scope>
    <source>
        <strain evidence="2">RL-LY01</strain>
    </source>
</reference>
<dbReference type="InterPro" id="IPR009351">
    <property type="entry name" value="AlkZ-like"/>
</dbReference>
<evidence type="ECO:0000259" key="1">
    <source>
        <dbReference type="Pfam" id="PF04326"/>
    </source>
</evidence>
<proteinExistence type="predicted"/>
<dbReference type="InterPro" id="IPR036390">
    <property type="entry name" value="WH_DNA-bd_sf"/>
</dbReference>
<dbReference type="Proteomes" id="UP001213504">
    <property type="component" value="Chromosome"/>
</dbReference>
<dbReference type="InterPro" id="IPR038461">
    <property type="entry name" value="Schlafen_AlbA_2_dom_sf"/>
</dbReference>
<dbReference type="SUPFAM" id="SSF46785">
    <property type="entry name" value="Winged helix' DNA-binding domain"/>
    <property type="match status" value="1"/>
</dbReference>
<gene>
    <name evidence="2" type="ORF">P9A14_00050</name>
</gene>
<dbReference type="InterPro" id="IPR036388">
    <property type="entry name" value="WH-like_DNA-bd_sf"/>
</dbReference>
<dbReference type="PANTHER" id="PTHR30595">
    <property type="entry name" value="GLPR-RELATED TRANSCRIPTIONAL REPRESSOR"/>
    <property type="match status" value="1"/>
</dbReference>
<dbReference type="InterPro" id="IPR038475">
    <property type="entry name" value="RecG_C_sf"/>
</dbReference>
<feature type="domain" description="Schlafen AlbA-2" evidence="1">
    <location>
        <begin position="11"/>
        <end position="119"/>
    </location>
</feature>
<accession>A0AAX3T742</accession>
<dbReference type="PANTHER" id="PTHR30595:SF6">
    <property type="entry name" value="SCHLAFEN ALBA-2 DOMAIN-CONTAINING PROTEIN"/>
    <property type="match status" value="1"/>
</dbReference>
<dbReference type="AlphaFoldDB" id="A0AAX3T742"/>
<dbReference type="Gene3D" id="3.30.950.30">
    <property type="entry name" value="Schlafen, AAA domain"/>
    <property type="match status" value="1"/>
</dbReference>
<sequence length="548" mass="59512">MDTRALIADGENFTTEFKRSDINDKELTKAVACLANGDGGVLLVGVDDNGIVVGAQPRHGRTTDPARVGAYIQANTEPALAVGVRLESVDGQEIIRIDVPRADPGPVGTKLGVFTKRVIKSTGEPECAPMTAHEIVSMGMITRGQDFAASAAWDATLTDLDPFEFNRFRRMCLASGDDLADLSDPDILRALGLVPLSAPVSIGAVLLFGTGSAVQRWVPNAEVLFQDVRSGHPPTNIQMVEPLLKTAEKLRDLVDAQNTVTEVMAGLLRVEVPLIPSITRREAVANALVHRDYTAVGPIRLQLTDGSFVVSSPGGFPPGVTTQNILDQSRPRSLILAGAFKRAGLVERKGKGVNDMFEQQLRAGRDVPDYSHSTSDSVVVTVPLGNADLDLVRFLLTWENEHQQPLSLDELRIVHEVKTSGSATSSEVAEELHLIPASTRTSLGQLVERGILESRGVGRSRKYHLTARFYDLAQDRNAYVRVKGVDPLQQERMILDYVAAYGSITRSQAAELCQTIPPQARSVLKRLVEDGRLILVGQRRGSRYVLPD</sequence>
<evidence type="ECO:0000313" key="3">
    <source>
        <dbReference type="Proteomes" id="UP001213504"/>
    </source>
</evidence>
<dbReference type="InterPro" id="IPR007421">
    <property type="entry name" value="Schlafen_AlbA_2_dom"/>
</dbReference>
<organism evidence="2 3">
    <name type="scientific">Gordonia hongkongensis</name>
    <dbReference type="NCBI Taxonomy" id="1701090"/>
    <lineage>
        <taxon>Bacteria</taxon>
        <taxon>Bacillati</taxon>
        <taxon>Actinomycetota</taxon>
        <taxon>Actinomycetes</taxon>
        <taxon>Mycobacteriales</taxon>
        <taxon>Gordoniaceae</taxon>
        <taxon>Gordonia</taxon>
    </lineage>
</organism>
<dbReference type="EMBL" id="CP121270">
    <property type="protein sequence ID" value="WFP24978.1"/>
    <property type="molecule type" value="Genomic_DNA"/>
</dbReference>